<dbReference type="InterPro" id="IPR006259">
    <property type="entry name" value="Adenyl_kin_sub"/>
</dbReference>
<proteinExistence type="inferred from homology"/>
<keyword evidence="2 5" id="KW-0545">Nucleotide biosynthesis</keyword>
<dbReference type="UniPathway" id="UPA00588">
    <property type="reaction ID" value="UER00649"/>
</dbReference>
<comment type="function">
    <text evidence="5">Catalyzes the reversible transfer of the terminal phosphate group between ATP and AMP. Plays an important role in cellular energy homeostasis and in adenine nucleotide metabolism.</text>
</comment>
<feature type="binding site" evidence="5">
    <location>
        <position position="203"/>
    </location>
    <ligand>
        <name>AMP</name>
        <dbReference type="ChEBI" id="CHEBI:456215"/>
    </ligand>
</feature>
<dbReference type="PRINTS" id="PR00094">
    <property type="entry name" value="ADENYLTKNASE"/>
</dbReference>
<dbReference type="GO" id="GO:0008270">
    <property type="term" value="F:zinc ion binding"/>
    <property type="evidence" value="ECO:0007669"/>
    <property type="project" value="UniProtKB-UniRule"/>
</dbReference>
<keyword evidence="5" id="KW-0963">Cytoplasm</keyword>
<dbReference type="GO" id="GO:0004017">
    <property type="term" value="F:AMP kinase activity"/>
    <property type="evidence" value="ECO:0007669"/>
    <property type="project" value="UniProtKB-UniRule"/>
</dbReference>
<dbReference type="NCBIfam" id="TIGR01351">
    <property type="entry name" value="adk"/>
    <property type="match status" value="1"/>
</dbReference>
<evidence type="ECO:0000313" key="9">
    <source>
        <dbReference type="EMBL" id="NGO38265.1"/>
    </source>
</evidence>
<dbReference type="RefSeq" id="WP_165105648.1">
    <property type="nucleotide sequence ID" value="NZ_JAAKYA010000014.1"/>
</dbReference>
<evidence type="ECO:0000256" key="6">
    <source>
        <dbReference type="RuleBase" id="RU003330"/>
    </source>
</evidence>
<dbReference type="PANTHER" id="PTHR23359">
    <property type="entry name" value="NUCLEOTIDE KINASE"/>
    <property type="match status" value="1"/>
</dbReference>
<dbReference type="EC" id="2.7.4.3" evidence="5 7"/>
<feature type="binding site" evidence="5">
    <location>
        <begin position="89"/>
        <end position="91"/>
    </location>
    <ligand>
        <name>AMP</name>
        <dbReference type="ChEBI" id="CHEBI:456215"/>
    </ligand>
</feature>
<comment type="caution">
    <text evidence="5">Lacks conserved residue(s) required for the propagation of feature annotation.</text>
</comment>
<dbReference type="AlphaFoldDB" id="A0A6M1RNI3"/>
<keyword evidence="10" id="KW-1185">Reference proteome</keyword>
<dbReference type="InterPro" id="IPR036193">
    <property type="entry name" value="ADK_active_lid_dom_sf"/>
</dbReference>
<comment type="similarity">
    <text evidence="5 6">Belongs to the adenylate kinase family.</text>
</comment>
<evidence type="ECO:0000259" key="8">
    <source>
        <dbReference type="Pfam" id="PF05191"/>
    </source>
</evidence>
<feature type="region of interest" description="LID" evidence="5">
    <location>
        <begin position="158"/>
        <end position="195"/>
    </location>
</feature>
<comment type="subunit">
    <text evidence="5 7">Monomer.</text>
</comment>
<dbReference type="InterPro" id="IPR007862">
    <property type="entry name" value="Adenylate_kinase_lid-dom"/>
</dbReference>
<comment type="domain">
    <text evidence="5">Consists of three domains, a large central CORE domain and two small peripheral domains, NMPbind and LID, which undergo movements during catalysis. The LID domain closes over the site of phosphoryl transfer upon ATP binding. Assembling and dissambling the active center during each catalytic cycle provides an effective means to prevent ATP hydrolysis. Some bacteria have evolved a zinc-coordinating structure that stabilizes the LID domain.</text>
</comment>
<comment type="pathway">
    <text evidence="5">Purine metabolism; AMP biosynthesis via salvage pathway; AMP from ADP: step 1/1.</text>
</comment>
<feature type="binding site" evidence="5">
    <location>
        <begin position="117"/>
        <end position="120"/>
    </location>
    <ligand>
        <name>AMP</name>
        <dbReference type="ChEBI" id="CHEBI:456215"/>
    </ligand>
</feature>
<dbReference type="Gene3D" id="3.40.50.300">
    <property type="entry name" value="P-loop containing nucleotide triphosphate hydrolases"/>
    <property type="match status" value="1"/>
</dbReference>
<dbReference type="SUPFAM" id="SSF57774">
    <property type="entry name" value="Microbial and mitochondrial ADK, insert 'zinc finger' domain"/>
    <property type="match status" value="1"/>
</dbReference>
<evidence type="ECO:0000256" key="7">
    <source>
        <dbReference type="RuleBase" id="RU003331"/>
    </source>
</evidence>
<feature type="binding site" evidence="5">
    <location>
        <position position="162"/>
    </location>
    <ligand>
        <name>Zn(2+)</name>
        <dbReference type="ChEBI" id="CHEBI:29105"/>
        <note>structural</note>
    </ligand>
</feature>
<feature type="binding site" evidence="5">
    <location>
        <position position="124"/>
    </location>
    <ligand>
        <name>AMP</name>
        <dbReference type="ChEBI" id="CHEBI:456215"/>
    </ligand>
</feature>
<keyword evidence="5 7" id="KW-0067">ATP-binding</keyword>
<feature type="binding site" evidence="5">
    <location>
        <position position="192"/>
    </location>
    <ligand>
        <name>AMP</name>
        <dbReference type="ChEBI" id="CHEBI:456215"/>
    </ligand>
</feature>
<feature type="binding site" evidence="5">
    <location>
        <begin position="38"/>
        <end position="43"/>
    </location>
    <ligand>
        <name>ATP</name>
        <dbReference type="ChEBI" id="CHEBI:30616"/>
    </ligand>
</feature>
<evidence type="ECO:0000256" key="4">
    <source>
        <dbReference type="ARBA" id="ARBA00022777"/>
    </source>
</evidence>
<dbReference type="Pfam" id="PF05191">
    <property type="entry name" value="ADK_lid"/>
    <property type="match status" value="1"/>
</dbReference>
<dbReference type="CDD" id="cd01428">
    <property type="entry name" value="ADK"/>
    <property type="match status" value="1"/>
</dbReference>
<feature type="binding site" evidence="5">
    <location>
        <position position="159"/>
    </location>
    <ligand>
        <name>ATP</name>
        <dbReference type="ChEBI" id="CHEBI:30616"/>
    </ligand>
</feature>
<feature type="binding site" evidence="5">
    <location>
        <position position="165"/>
    </location>
    <ligand>
        <name>Zn(2+)</name>
        <dbReference type="ChEBI" id="CHEBI:29105"/>
        <note>structural</note>
    </ligand>
</feature>
<dbReference type="GO" id="GO:0044209">
    <property type="term" value="P:AMP salvage"/>
    <property type="evidence" value="ECO:0007669"/>
    <property type="project" value="UniProtKB-UniRule"/>
</dbReference>
<evidence type="ECO:0000256" key="1">
    <source>
        <dbReference type="ARBA" id="ARBA00022679"/>
    </source>
</evidence>
<dbReference type="InterPro" id="IPR033690">
    <property type="entry name" value="Adenylat_kinase_CS"/>
</dbReference>
<feature type="binding site" evidence="5">
    <location>
        <position position="231"/>
    </location>
    <ligand>
        <name>ATP</name>
        <dbReference type="ChEBI" id="CHEBI:30616"/>
    </ligand>
</feature>
<feature type="binding site" evidence="5">
    <location>
        <position position="185"/>
    </location>
    <ligand>
        <name>Zn(2+)</name>
        <dbReference type="ChEBI" id="CHEBI:29105"/>
        <note>structural</note>
    </ligand>
</feature>
<evidence type="ECO:0000256" key="3">
    <source>
        <dbReference type="ARBA" id="ARBA00022741"/>
    </source>
</evidence>
<gene>
    <name evidence="5" type="primary">adk</name>
    <name evidence="9" type="ORF">G4L39_02490</name>
</gene>
<dbReference type="InterPro" id="IPR027417">
    <property type="entry name" value="P-loop_NTPase"/>
</dbReference>
<keyword evidence="5" id="KW-0479">Metal-binding</keyword>
<feature type="binding site" evidence="5">
    <location>
        <position position="182"/>
    </location>
    <ligand>
        <name>Zn(2+)</name>
        <dbReference type="ChEBI" id="CHEBI:29105"/>
        <note>structural</note>
    </ligand>
</feature>
<keyword evidence="3 5" id="KW-0547">Nucleotide-binding</keyword>
<feature type="domain" description="Adenylate kinase active site lid" evidence="8">
    <location>
        <begin position="159"/>
        <end position="194"/>
    </location>
</feature>
<evidence type="ECO:0000313" key="10">
    <source>
        <dbReference type="Proteomes" id="UP000477311"/>
    </source>
</evidence>
<reference evidence="9 10" key="1">
    <citation type="submission" date="2020-02" db="EMBL/GenBank/DDBJ databases">
        <title>Draft genome sequence of Limisphaera ngatamarikiensis NGM72.4T, a thermophilic Verrucomicrobia grouped in subdivision 3.</title>
        <authorList>
            <person name="Carere C.R."/>
            <person name="Steen J."/>
            <person name="Hugenholtz P."/>
            <person name="Stott M.B."/>
        </authorList>
    </citation>
    <scope>NUCLEOTIDE SEQUENCE [LARGE SCALE GENOMIC DNA]</scope>
    <source>
        <strain evidence="9 10">NGM72.4</strain>
    </source>
</reference>
<evidence type="ECO:0000256" key="2">
    <source>
        <dbReference type="ARBA" id="ARBA00022727"/>
    </source>
</evidence>
<dbReference type="Proteomes" id="UP000477311">
    <property type="component" value="Unassembled WGS sequence"/>
</dbReference>
<dbReference type="PROSITE" id="PS00113">
    <property type="entry name" value="ADENYLATE_KINASE"/>
    <property type="match status" value="1"/>
</dbReference>
<dbReference type="InterPro" id="IPR000850">
    <property type="entry name" value="Adenylat/UMP-CMP_kin"/>
</dbReference>
<comment type="catalytic activity">
    <reaction evidence="5 7">
        <text>AMP + ATP = 2 ADP</text>
        <dbReference type="Rhea" id="RHEA:12973"/>
        <dbReference type="ChEBI" id="CHEBI:30616"/>
        <dbReference type="ChEBI" id="CHEBI:456215"/>
        <dbReference type="ChEBI" id="CHEBI:456216"/>
        <dbReference type="EC" id="2.7.4.3"/>
    </reaction>
</comment>
<name>A0A6M1RNI3_9BACT</name>
<keyword evidence="4 5" id="KW-0418">Kinase</keyword>
<evidence type="ECO:0000256" key="5">
    <source>
        <dbReference type="HAMAP-Rule" id="MF_00235"/>
    </source>
</evidence>
<accession>A0A6M1RNI3</accession>
<dbReference type="GO" id="GO:0005737">
    <property type="term" value="C:cytoplasm"/>
    <property type="evidence" value="ECO:0007669"/>
    <property type="project" value="UniProtKB-SubCell"/>
</dbReference>
<comment type="subcellular location">
    <subcellularLocation>
        <location evidence="5 7">Cytoplasm</location>
    </subcellularLocation>
</comment>
<protein>
    <recommendedName>
        <fullName evidence="5 7">Adenylate kinase</fullName>
        <shortName evidence="5">AK</shortName>
        <ecNumber evidence="5 7">2.7.4.3</ecNumber>
    </recommendedName>
    <alternativeName>
        <fullName evidence="5">ATP-AMP transphosphorylase</fullName>
    </alternativeName>
    <alternativeName>
        <fullName evidence="5">ATP:AMP phosphotransferase</fullName>
    </alternativeName>
    <alternativeName>
        <fullName evidence="5">Adenylate monophosphate kinase</fullName>
    </alternativeName>
</protein>
<dbReference type="HAMAP" id="MF_00235">
    <property type="entry name" value="Adenylate_kinase_Adk"/>
    <property type="match status" value="1"/>
</dbReference>
<feature type="binding site" evidence="5">
    <location>
        <position position="59"/>
    </location>
    <ligand>
        <name>AMP</name>
        <dbReference type="ChEBI" id="CHEBI:456215"/>
    </ligand>
</feature>
<keyword evidence="5" id="KW-0862">Zinc</keyword>
<organism evidence="9 10">
    <name type="scientific">Limisphaera ngatamarikiensis</name>
    <dbReference type="NCBI Taxonomy" id="1324935"/>
    <lineage>
        <taxon>Bacteria</taxon>
        <taxon>Pseudomonadati</taxon>
        <taxon>Verrucomicrobiota</taxon>
        <taxon>Verrucomicrobiia</taxon>
        <taxon>Limisphaerales</taxon>
        <taxon>Limisphaeraceae</taxon>
        <taxon>Limisphaera</taxon>
    </lineage>
</organism>
<sequence length="256" mass="28011">MGQKRIISAWIQGGACTETLAAPASARAWRLVLLGAPGVGKGTQAELLSERLGAVHLSTGDIFRAAGNLPADQRSPAMEEALGYMRRGELVPDELVIRLVEERRACLRLPCGFLLDGYPRTVPQAEALQKLLDREGLALDAVLDYELPLEVVVRRLSGRRVCSQCQAAFHIETRPPQKDGVCDHCGGVLVQRPDDRPEAIRVRMEVYQQSTAPLIAYYRDRGLLVSVPAEGTPEQILQRTLNLLEQRKGVASLASA</sequence>
<dbReference type="Pfam" id="PF00406">
    <property type="entry name" value="ADK"/>
    <property type="match status" value="1"/>
</dbReference>
<comment type="caution">
    <text evidence="9">The sequence shown here is derived from an EMBL/GenBank/DDBJ whole genome shotgun (WGS) entry which is preliminary data.</text>
</comment>
<dbReference type="SUPFAM" id="SSF52540">
    <property type="entry name" value="P-loop containing nucleoside triphosphate hydrolases"/>
    <property type="match status" value="1"/>
</dbReference>
<feature type="binding site" evidence="5">
    <location>
        <position position="64"/>
    </location>
    <ligand>
        <name>AMP</name>
        <dbReference type="ChEBI" id="CHEBI:456215"/>
    </ligand>
</feature>
<dbReference type="EMBL" id="JAAKYA010000014">
    <property type="protein sequence ID" value="NGO38265.1"/>
    <property type="molecule type" value="Genomic_DNA"/>
</dbReference>
<dbReference type="GO" id="GO:0005524">
    <property type="term" value="F:ATP binding"/>
    <property type="evidence" value="ECO:0007669"/>
    <property type="project" value="UniProtKB-UniRule"/>
</dbReference>
<keyword evidence="1 5" id="KW-0808">Transferase</keyword>